<dbReference type="Pfam" id="PF24931">
    <property type="entry name" value="ACT_ACR9_3rd"/>
    <property type="match status" value="1"/>
</dbReference>
<dbReference type="PANTHER" id="PTHR31096:SF14">
    <property type="entry name" value="ACT DOMAIN-CONTAINING PROTEIN ACR"/>
    <property type="match status" value="1"/>
</dbReference>
<dbReference type="InterPro" id="IPR002912">
    <property type="entry name" value="ACT_dom"/>
</dbReference>
<keyword evidence="5" id="KW-1185">Reference proteome</keyword>
<feature type="domain" description="ACT" evidence="3">
    <location>
        <begin position="111"/>
        <end position="194"/>
    </location>
</feature>
<evidence type="ECO:0000256" key="2">
    <source>
        <dbReference type="RuleBase" id="RU369043"/>
    </source>
</evidence>
<sequence length="415" mass="46917">MGLPSDDVILIQEGKKPGEPCVITVNCPDKTGLGCDICSIILDFGLYITKGDISTDGVWCYIVLWVVPHSSSFIVRWSSLKNRLQSVCPSYSVPFFLYEQPACYSSSPVYLLKFFCLDRKGLLRDVTQVLSELELIIQRVKVTTTPDGIVLDLLFITDNMELLHTKERQHETLEQLHAVLGESCITCELLLAGPEYECHQGIISLSPIVAEELFRCELSDNQNHSQALSPDMTKLKKANVTVDNSLSPAHTLLQIHCADHKGLLYDIMRTLKDWHIQIAYGRFSPNTNGYRDLDLFIQQKDGKKIVDIEKQSALCSRLKVEMLHPLRVIIANRGPDLELLVANPVELSGKGRPRVFYDVTLALKTLGICIFSAEIGRHSASDREWEVYRFLLDERSNVVARTQIVDRVRRTLMGW</sequence>
<evidence type="ECO:0000313" key="5">
    <source>
        <dbReference type="Proteomes" id="UP000796880"/>
    </source>
</evidence>
<dbReference type="InterPro" id="IPR056816">
    <property type="entry name" value="ACR2/9/10_N"/>
</dbReference>
<name>A0A8K0HK19_9ROSA</name>
<dbReference type="EMBL" id="VOIH02000002">
    <property type="protein sequence ID" value="KAF3453850.1"/>
    <property type="molecule type" value="Genomic_DNA"/>
</dbReference>
<dbReference type="OrthoDB" id="2019824at2759"/>
<comment type="function">
    <text evidence="2">Binds amino acids.</text>
</comment>
<organism evidence="4 5">
    <name type="scientific">Rhamnella rubrinervis</name>
    <dbReference type="NCBI Taxonomy" id="2594499"/>
    <lineage>
        <taxon>Eukaryota</taxon>
        <taxon>Viridiplantae</taxon>
        <taxon>Streptophyta</taxon>
        <taxon>Embryophyta</taxon>
        <taxon>Tracheophyta</taxon>
        <taxon>Spermatophyta</taxon>
        <taxon>Magnoliopsida</taxon>
        <taxon>eudicotyledons</taxon>
        <taxon>Gunneridae</taxon>
        <taxon>Pentapetalae</taxon>
        <taxon>rosids</taxon>
        <taxon>fabids</taxon>
        <taxon>Rosales</taxon>
        <taxon>Rhamnaceae</taxon>
        <taxon>rhamnoid group</taxon>
        <taxon>Rhamneae</taxon>
        <taxon>Rhamnella</taxon>
    </lineage>
</organism>
<dbReference type="Proteomes" id="UP000796880">
    <property type="component" value="Unassembled WGS sequence"/>
</dbReference>
<accession>A0A8K0HK19</accession>
<keyword evidence="1 2" id="KW-0677">Repeat</keyword>
<dbReference type="Pfam" id="PF01842">
    <property type="entry name" value="ACT"/>
    <property type="match status" value="1"/>
</dbReference>
<dbReference type="Pfam" id="PF24914">
    <property type="entry name" value="ACR10_N"/>
    <property type="match status" value="1"/>
</dbReference>
<gene>
    <name evidence="4" type="ORF">FNV43_RR04291</name>
</gene>
<evidence type="ECO:0000313" key="4">
    <source>
        <dbReference type="EMBL" id="KAF3453850.1"/>
    </source>
</evidence>
<evidence type="ECO:0000259" key="3">
    <source>
        <dbReference type="PROSITE" id="PS51671"/>
    </source>
</evidence>
<comment type="caution">
    <text evidence="4">The sequence shown here is derived from an EMBL/GenBank/DDBJ whole genome shotgun (WGS) entry which is preliminary data.</text>
</comment>
<dbReference type="SUPFAM" id="SSF55021">
    <property type="entry name" value="ACT-like"/>
    <property type="match status" value="2"/>
</dbReference>
<dbReference type="AlphaFoldDB" id="A0A8K0HK19"/>
<dbReference type="InterPro" id="IPR045865">
    <property type="entry name" value="ACT-like_dom_sf"/>
</dbReference>
<dbReference type="Pfam" id="PF24926">
    <property type="entry name" value="ACT_ACR9_C"/>
    <property type="match status" value="1"/>
</dbReference>
<dbReference type="GO" id="GO:0016597">
    <property type="term" value="F:amino acid binding"/>
    <property type="evidence" value="ECO:0007669"/>
    <property type="project" value="UniProtKB-UniRule"/>
</dbReference>
<dbReference type="PROSITE" id="PS51671">
    <property type="entry name" value="ACT"/>
    <property type="match status" value="1"/>
</dbReference>
<reference evidence="4" key="1">
    <citation type="submission" date="2020-03" db="EMBL/GenBank/DDBJ databases">
        <title>A high-quality chromosome-level genome assembly of a woody plant with both climbing and erect habits, Rhamnella rubrinervis.</title>
        <authorList>
            <person name="Lu Z."/>
            <person name="Yang Y."/>
            <person name="Zhu X."/>
            <person name="Sun Y."/>
        </authorList>
    </citation>
    <scope>NUCLEOTIDE SEQUENCE</scope>
    <source>
        <strain evidence="4">BYM</strain>
        <tissue evidence="4">Leaf</tissue>
    </source>
</reference>
<evidence type="ECO:0000256" key="1">
    <source>
        <dbReference type="ARBA" id="ARBA00022737"/>
    </source>
</evidence>
<protein>
    <recommendedName>
        <fullName evidence="2">ACT domain-containing protein ACR</fullName>
    </recommendedName>
    <alternativeName>
        <fullName evidence="2">Protein ACT DOMAIN REPEATS</fullName>
    </alternativeName>
</protein>
<dbReference type="InterPro" id="IPR056805">
    <property type="entry name" value="ACT_ACR9/10_C"/>
</dbReference>
<dbReference type="InterPro" id="IPR040217">
    <property type="entry name" value="ACR1-12"/>
</dbReference>
<proteinExistence type="predicted"/>
<dbReference type="PANTHER" id="PTHR31096">
    <property type="entry name" value="ACT DOMAIN-CONTAINING PROTEIN ACR4-RELATED"/>
    <property type="match status" value="1"/>
</dbReference>